<keyword evidence="1" id="KW-0560">Oxidoreductase</keyword>
<dbReference type="GeneID" id="6011880"/>
<dbReference type="VEuPathDB" id="FungiDB:CC1G_11783"/>
<dbReference type="InterPro" id="IPR055080">
    <property type="entry name" value="Gal80p-like_C"/>
</dbReference>
<comment type="caution">
    <text evidence="4">The sequence shown here is derived from an EMBL/GenBank/DDBJ whole genome shotgun (WGS) entry which is preliminary data.</text>
</comment>
<accession>A8NPJ7</accession>
<dbReference type="InterPro" id="IPR000683">
    <property type="entry name" value="Gfo/Idh/MocA-like_OxRdtase_N"/>
</dbReference>
<dbReference type="Proteomes" id="UP000001861">
    <property type="component" value="Unassembled WGS sequence"/>
</dbReference>
<evidence type="ECO:0000259" key="2">
    <source>
        <dbReference type="Pfam" id="PF01408"/>
    </source>
</evidence>
<evidence type="ECO:0000256" key="1">
    <source>
        <dbReference type="ARBA" id="ARBA00023002"/>
    </source>
</evidence>
<sequence length="377" mass="40422">MSSTSPIKVGFVGLSSKGWASQSLGPGLTQPSLRDKYALVAVSTTSPASALESAKKWSVAAGREVKAYHGGVTNLIEGEKDNVDLVAISVKAPSHRDVVLKVIEARKDFFVEWPVGKSPAETREIRDAASKAGVRALVGLQGRHSPVINKVKEIIASGKIGKVLSSNIIGNIALDNQVWFNEASNARYLLDKANGATHLTIHIGHHLDNLTYLLGNFTSISATGVTHYPKTTVLDGYNGKPTGEVLPGIGNDHLAITGTLSTGILVTSVWKSVNSTTPGRNNFLWEIDGTEGTIRLTKEGTPMASFTSLCEPDLYVNGEKVEVEGSEKGVVGFVERNWEEFAKGEKGRHATLDDAVRLKSYLEAIDESLESGKRVSF</sequence>
<dbReference type="Pfam" id="PF22685">
    <property type="entry name" value="Gal80p_C-like"/>
    <property type="match status" value="1"/>
</dbReference>
<proteinExistence type="predicted"/>
<dbReference type="KEGG" id="cci:CC1G_11783"/>
<dbReference type="InterPro" id="IPR050463">
    <property type="entry name" value="Gfo/Idh/MocA_oxidrdct_glycsds"/>
</dbReference>
<protein>
    <submittedName>
        <fullName evidence="4">Oxidoreductase</fullName>
    </submittedName>
</protein>
<reference evidence="4 5" key="1">
    <citation type="journal article" date="2010" name="Proc. Natl. Acad. Sci. U.S.A.">
        <title>Insights into evolution of multicellular fungi from the assembled chromosomes of the mushroom Coprinopsis cinerea (Coprinus cinereus).</title>
        <authorList>
            <person name="Stajich J.E."/>
            <person name="Wilke S.K."/>
            <person name="Ahren D."/>
            <person name="Au C.H."/>
            <person name="Birren B.W."/>
            <person name="Borodovsky M."/>
            <person name="Burns C."/>
            <person name="Canback B."/>
            <person name="Casselton L.A."/>
            <person name="Cheng C.K."/>
            <person name="Deng J."/>
            <person name="Dietrich F.S."/>
            <person name="Fargo D.C."/>
            <person name="Farman M.L."/>
            <person name="Gathman A.C."/>
            <person name="Goldberg J."/>
            <person name="Guigo R."/>
            <person name="Hoegger P.J."/>
            <person name="Hooker J.B."/>
            <person name="Huggins A."/>
            <person name="James T.Y."/>
            <person name="Kamada T."/>
            <person name="Kilaru S."/>
            <person name="Kodira C."/>
            <person name="Kues U."/>
            <person name="Kupfer D."/>
            <person name="Kwan H.S."/>
            <person name="Lomsadze A."/>
            <person name="Li W."/>
            <person name="Lilly W.W."/>
            <person name="Ma L.J."/>
            <person name="Mackey A.J."/>
            <person name="Manning G."/>
            <person name="Martin F."/>
            <person name="Muraguchi H."/>
            <person name="Natvig D.O."/>
            <person name="Palmerini H."/>
            <person name="Ramesh M.A."/>
            <person name="Rehmeyer C.J."/>
            <person name="Roe B.A."/>
            <person name="Shenoy N."/>
            <person name="Stanke M."/>
            <person name="Ter-Hovhannisyan V."/>
            <person name="Tunlid A."/>
            <person name="Velagapudi R."/>
            <person name="Vision T.J."/>
            <person name="Zeng Q."/>
            <person name="Zolan M.E."/>
            <person name="Pukkila P.J."/>
        </authorList>
    </citation>
    <scope>NUCLEOTIDE SEQUENCE [LARGE SCALE GENOMIC DNA]</scope>
    <source>
        <strain evidence="5">Okayama-7 / 130 / ATCC MYA-4618 / FGSC 9003</strain>
    </source>
</reference>
<dbReference type="InterPro" id="IPR036291">
    <property type="entry name" value="NAD(P)-bd_dom_sf"/>
</dbReference>
<dbReference type="eggNOG" id="KOG2741">
    <property type="taxonomic scope" value="Eukaryota"/>
</dbReference>
<dbReference type="GO" id="GO:0000166">
    <property type="term" value="F:nucleotide binding"/>
    <property type="evidence" value="ECO:0007669"/>
    <property type="project" value="InterPro"/>
</dbReference>
<dbReference type="Gene3D" id="3.40.50.720">
    <property type="entry name" value="NAD(P)-binding Rossmann-like Domain"/>
    <property type="match status" value="1"/>
</dbReference>
<dbReference type="GO" id="GO:0016491">
    <property type="term" value="F:oxidoreductase activity"/>
    <property type="evidence" value="ECO:0007669"/>
    <property type="project" value="UniProtKB-KW"/>
</dbReference>
<dbReference type="PANTHER" id="PTHR43818">
    <property type="entry name" value="BCDNA.GH03377"/>
    <property type="match status" value="1"/>
</dbReference>
<keyword evidence="5" id="KW-1185">Reference proteome</keyword>
<dbReference type="OMA" id="KVPHHRE"/>
<dbReference type="OrthoDB" id="64915at2759"/>
<feature type="domain" description="Gfo/Idh/MocA-like oxidoreductase N-terminal" evidence="2">
    <location>
        <begin position="7"/>
        <end position="139"/>
    </location>
</feature>
<dbReference type="Gene3D" id="3.30.360.10">
    <property type="entry name" value="Dihydrodipicolinate Reductase, domain 2"/>
    <property type="match status" value="1"/>
</dbReference>
<dbReference type="SUPFAM" id="SSF55347">
    <property type="entry name" value="Glyceraldehyde-3-phosphate dehydrogenase-like, C-terminal domain"/>
    <property type="match status" value="1"/>
</dbReference>
<evidence type="ECO:0000259" key="3">
    <source>
        <dbReference type="Pfam" id="PF22685"/>
    </source>
</evidence>
<dbReference type="Pfam" id="PF01408">
    <property type="entry name" value="GFO_IDH_MocA"/>
    <property type="match status" value="1"/>
</dbReference>
<feature type="domain" description="Gal80p-like C-terminal" evidence="3">
    <location>
        <begin position="146"/>
        <end position="297"/>
    </location>
</feature>
<evidence type="ECO:0000313" key="5">
    <source>
        <dbReference type="Proteomes" id="UP000001861"/>
    </source>
</evidence>
<dbReference type="InParanoid" id="A8NPJ7"/>
<dbReference type="EMBL" id="AACS02000012">
    <property type="protein sequence ID" value="EAU86475.1"/>
    <property type="molecule type" value="Genomic_DNA"/>
</dbReference>
<gene>
    <name evidence="4" type="ORF">CC1G_11783</name>
</gene>
<name>A8NPJ7_COPC7</name>
<dbReference type="AlphaFoldDB" id="A8NPJ7"/>
<evidence type="ECO:0000313" key="4">
    <source>
        <dbReference type="EMBL" id="EAU86475.1"/>
    </source>
</evidence>
<dbReference type="STRING" id="240176.A8NPJ7"/>
<dbReference type="SUPFAM" id="SSF51735">
    <property type="entry name" value="NAD(P)-binding Rossmann-fold domains"/>
    <property type="match status" value="1"/>
</dbReference>
<dbReference type="PANTHER" id="PTHR43818:SF11">
    <property type="entry name" value="BCDNA.GH03377"/>
    <property type="match status" value="1"/>
</dbReference>
<organism evidence="4 5">
    <name type="scientific">Coprinopsis cinerea (strain Okayama-7 / 130 / ATCC MYA-4618 / FGSC 9003)</name>
    <name type="common">Inky cap fungus</name>
    <name type="synonym">Hormographiella aspergillata</name>
    <dbReference type="NCBI Taxonomy" id="240176"/>
    <lineage>
        <taxon>Eukaryota</taxon>
        <taxon>Fungi</taxon>
        <taxon>Dikarya</taxon>
        <taxon>Basidiomycota</taxon>
        <taxon>Agaricomycotina</taxon>
        <taxon>Agaricomycetes</taxon>
        <taxon>Agaricomycetidae</taxon>
        <taxon>Agaricales</taxon>
        <taxon>Agaricineae</taxon>
        <taxon>Psathyrellaceae</taxon>
        <taxon>Coprinopsis</taxon>
    </lineage>
</organism>
<dbReference type="RefSeq" id="XP_001835349.1">
    <property type="nucleotide sequence ID" value="XM_001835297.2"/>
</dbReference>